<feature type="compositionally biased region" description="Polar residues" evidence="1">
    <location>
        <begin position="18"/>
        <end position="33"/>
    </location>
</feature>
<dbReference type="Pfam" id="PF13843">
    <property type="entry name" value="DDE_Tnp_1_7"/>
    <property type="match status" value="1"/>
</dbReference>
<proteinExistence type="predicted"/>
<evidence type="ECO:0000259" key="2">
    <source>
        <dbReference type="Pfam" id="PF13843"/>
    </source>
</evidence>
<feature type="compositionally biased region" description="Basic residues" evidence="1">
    <location>
        <begin position="1"/>
        <end position="11"/>
    </location>
</feature>
<reference evidence="4" key="1">
    <citation type="submission" date="2022-11" db="UniProtKB">
        <authorList>
            <consortium name="WormBaseParasite"/>
        </authorList>
    </citation>
    <scope>IDENTIFICATION</scope>
</reference>
<evidence type="ECO:0000313" key="3">
    <source>
        <dbReference type="Proteomes" id="UP000887540"/>
    </source>
</evidence>
<dbReference type="InterPro" id="IPR029526">
    <property type="entry name" value="PGBD"/>
</dbReference>
<dbReference type="Proteomes" id="UP000887540">
    <property type="component" value="Unplaced"/>
</dbReference>
<dbReference type="WBParaSite" id="ACRNAN_scaffold27360.g19880.t1">
    <property type="protein sequence ID" value="ACRNAN_scaffold27360.g19880.t1"/>
    <property type="gene ID" value="ACRNAN_scaffold27360.g19880"/>
</dbReference>
<keyword evidence="3" id="KW-1185">Reference proteome</keyword>
<dbReference type="AlphaFoldDB" id="A0A914DHD3"/>
<dbReference type="PANTHER" id="PTHR46599">
    <property type="entry name" value="PIGGYBAC TRANSPOSABLE ELEMENT-DERIVED PROTEIN 4"/>
    <property type="match status" value="1"/>
</dbReference>
<evidence type="ECO:0000256" key="1">
    <source>
        <dbReference type="SAM" id="MobiDB-lite"/>
    </source>
</evidence>
<accession>A0A914DHD3</accession>
<feature type="region of interest" description="Disordered" evidence="1">
    <location>
        <begin position="1"/>
        <end position="49"/>
    </location>
</feature>
<organism evidence="3 4">
    <name type="scientific">Acrobeloides nanus</name>
    <dbReference type="NCBI Taxonomy" id="290746"/>
    <lineage>
        <taxon>Eukaryota</taxon>
        <taxon>Metazoa</taxon>
        <taxon>Ecdysozoa</taxon>
        <taxon>Nematoda</taxon>
        <taxon>Chromadorea</taxon>
        <taxon>Rhabditida</taxon>
        <taxon>Tylenchina</taxon>
        <taxon>Cephalobomorpha</taxon>
        <taxon>Cephaloboidea</taxon>
        <taxon>Cephalobidae</taxon>
        <taxon>Acrobeloides</taxon>
    </lineage>
</organism>
<name>A0A914DHD3_9BILA</name>
<sequence length="211" mass="24613">MGKVVHRKKARTSKDGHQQPSSSKRPARTNNNGEIVYNFDSDLSSEDEVSQRMNNMALDSSDEQDTSSDLQWNNGNFIPIIAPFNGDPGIQEMLIPIDAETPFDYFQLFFDEILMQLIADETNRYQSQNPIGERQHMSSWKDVTLDEIYVFFAITMLTGLIEKNRIEDYWSTDPLKDTPIFREYFARDRYKDILRYLHFVDNENPPIDGRL</sequence>
<evidence type="ECO:0000313" key="4">
    <source>
        <dbReference type="WBParaSite" id="ACRNAN_scaffold27360.g19880.t1"/>
    </source>
</evidence>
<dbReference type="PANTHER" id="PTHR46599:SF3">
    <property type="entry name" value="PIGGYBAC TRANSPOSABLE ELEMENT-DERIVED PROTEIN 4"/>
    <property type="match status" value="1"/>
</dbReference>
<protein>
    <submittedName>
        <fullName evidence="4">PiggyBac transposable element-derived protein domain-containing protein</fullName>
    </submittedName>
</protein>
<feature type="domain" description="PiggyBac transposable element-derived protein" evidence="2">
    <location>
        <begin position="101"/>
        <end position="205"/>
    </location>
</feature>